<protein>
    <submittedName>
        <fullName evidence="1">Uncharacterized protein</fullName>
    </submittedName>
</protein>
<evidence type="ECO:0000313" key="2">
    <source>
        <dbReference type="Proteomes" id="UP000821845"/>
    </source>
</evidence>
<gene>
    <name evidence="1" type="ORF">HPB50_000941</name>
</gene>
<evidence type="ECO:0000313" key="1">
    <source>
        <dbReference type="EMBL" id="KAH6934801.1"/>
    </source>
</evidence>
<dbReference type="EMBL" id="CM023483">
    <property type="protein sequence ID" value="KAH6934801.1"/>
    <property type="molecule type" value="Genomic_DNA"/>
</dbReference>
<proteinExistence type="predicted"/>
<sequence length="278" mass="32142">MNASVEPCENFGRFVCDGWSTRHELAVRELAFVEALGSIAESLQSFALPEKQDHQDAKQKAAMLYRSCELVWRGERDELHAVRDALRSEGIVWPHKSPTPDVLRTALRSSLVLRWGAPFDIIERDVYFETLKSAFMVRDEDVFDFDTVNDLDTAAFMRLPQKVQRSRYPVALRDELIFSDLPYVTEQDWWEALGRFVTQNKTSRLVVSTRSKTYVQAVWRLWEVIGEHGMHTFLSWSVVQIAALLRQSAAAAQLLRERRDAAIDTRRLVPCQCVSHRW</sequence>
<reference evidence="1" key="1">
    <citation type="submission" date="2020-05" db="EMBL/GenBank/DDBJ databases">
        <title>Large-scale comparative analyses of tick genomes elucidate their genetic diversity and vector capacities.</title>
        <authorList>
            <person name="Jia N."/>
            <person name="Wang J."/>
            <person name="Shi W."/>
            <person name="Du L."/>
            <person name="Sun Y."/>
            <person name="Zhan W."/>
            <person name="Jiang J."/>
            <person name="Wang Q."/>
            <person name="Zhang B."/>
            <person name="Ji P."/>
            <person name="Sakyi L.B."/>
            <person name="Cui X."/>
            <person name="Yuan T."/>
            <person name="Jiang B."/>
            <person name="Yang W."/>
            <person name="Lam T.T.-Y."/>
            <person name="Chang Q."/>
            <person name="Ding S."/>
            <person name="Wang X."/>
            <person name="Zhu J."/>
            <person name="Ruan X."/>
            <person name="Zhao L."/>
            <person name="Wei J."/>
            <person name="Que T."/>
            <person name="Du C."/>
            <person name="Cheng J."/>
            <person name="Dai P."/>
            <person name="Han X."/>
            <person name="Huang E."/>
            <person name="Gao Y."/>
            <person name="Liu J."/>
            <person name="Shao H."/>
            <person name="Ye R."/>
            <person name="Li L."/>
            <person name="Wei W."/>
            <person name="Wang X."/>
            <person name="Wang C."/>
            <person name="Yang T."/>
            <person name="Huo Q."/>
            <person name="Li W."/>
            <person name="Guo W."/>
            <person name="Chen H."/>
            <person name="Zhou L."/>
            <person name="Ni X."/>
            <person name="Tian J."/>
            <person name="Zhou Y."/>
            <person name="Sheng Y."/>
            <person name="Liu T."/>
            <person name="Pan Y."/>
            <person name="Xia L."/>
            <person name="Li J."/>
            <person name="Zhao F."/>
            <person name="Cao W."/>
        </authorList>
    </citation>
    <scope>NUCLEOTIDE SEQUENCE</scope>
    <source>
        <strain evidence="1">Hyas-2018</strain>
    </source>
</reference>
<organism evidence="1 2">
    <name type="scientific">Hyalomma asiaticum</name>
    <name type="common">Tick</name>
    <dbReference type="NCBI Taxonomy" id="266040"/>
    <lineage>
        <taxon>Eukaryota</taxon>
        <taxon>Metazoa</taxon>
        <taxon>Ecdysozoa</taxon>
        <taxon>Arthropoda</taxon>
        <taxon>Chelicerata</taxon>
        <taxon>Arachnida</taxon>
        <taxon>Acari</taxon>
        <taxon>Parasitiformes</taxon>
        <taxon>Ixodida</taxon>
        <taxon>Ixodoidea</taxon>
        <taxon>Ixodidae</taxon>
        <taxon>Hyalomminae</taxon>
        <taxon>Hyalomma</taxon>
    </lineage>
</organism>
<accession>A0ACB7SIK1</accession>
<keyword evidence="2" id="KW-1185">Reference proteome</keyword>
<comment type="caution">
    <text evidence="1">The sequence shown here is derived from an EMBL/GenBank/DDBJ whole genome shotgun (WGS) entry which is preliminary data.</text>
</comment>
<name>A0ACB7SIK1_HYAAI</name>
<dbReference type="Proteomes" id="UP000821845">
    <property type="component" value="Chromosome 3"/>
</dbReference>